<dbReference type="PRINTS" id="PR00599">
    <property type="entry name" value="MAPEPTIDASE"/>
</dbReference>
<comment type="caution">
    <text evidence="11">The sequence shown here is derived from an EMBL/GenBank/DDBJ whole genome shotgun (WGS) entry which is preliminary data.</text>
</comment>
<feature type="binding site" evidence="8">
    <location>
        <position position="65"/>
    </location>
    <ligand>
        <name>substrate</name>
    </ligand>
</feature>
<comment type="cofactor">
    <cofactor evidence="2">
        <name>Mn(2+)</name>
        <dbReference type="ChEBI" id="CHEBI:29035"/>
    </cofactor>
</comment>
<dbReference type="GO" id="GO:0046872">
    <property type="term" value="F:metal ion binding"/>
    <property type="evidence" value="ECO:0007669"/>
    <property type="project" value="UniProtKB-UniRule"/>
</dbReference>
<evidence type="ECO:0000256" key="8">
    <source>
        <dbReference type="HAMAP-Rule" id="MF_01975"/>
    </source>
</evidence>
<dbReference type="InterPro" id="IPR036388">
    <property type="entry name" value="WH-like_DNA-bd_sf"/>
</dbReference>
<dbReference type="Gene3D" id="3.90.230.10">
    <property type="entry name" value="Creatinase/methionine aminopeptidase superfamily"/>
    <property type="match status" value="1"/>
</dbReference>
<dbReference type="SUPFAM" id="SSF46785">
    <property type="entry name" value="Winged helix' DNA-binding domain"/>
    <property type="match status" value="1"/>
</dbReference>
<feature type="domain" description="Peptidase M24" evidence="10">
    <location>
        <begin position="9"/>
        <end position="206"/>
    </location>
</feature>
<feature type="binding site" evidence="8">
    <location>
        <position position="281"/>
    </location>
    <ligand>
        <name>a divalent metal cation</name>
        <dbReference type="ChEBI" id="CHEBI:60240"/>
        <label>1</label>
    </ligand>
</feature>
<dbReference type="Gene3D" id="1.10.10.10">
    <property type="entry name" value="Winged helix-like DNA-binding domain superfamily/Winged helix DNA-binding domain"/>
    <property type="match status" value="1"/>
</dbReference>
<sequence>MEEEEVRKYIKAGEIAKRVRDKAEKIVKPGVRLLDIASELEKEILEQGAQPAFPVNIGVNEVAAHYTPTPGDPSVIPEGSVVKVDLGVHVDGYIADTATTISLNPALEGLVEAARRALEEVVEVFKPGIRAREIGRVVERVIKSSGFKPITNLSGHSIDRFMIHSGRSIPNYDDITAIWRIKQGVYAVEPFATDGTGLVREGDHVTIYALRPLGRAKLSSVEEEFYNLVYSERRTLPFALRWYQGVRGDVTSVLDDLGRRGVLVKYPVLIERSGRPVAQFEHTFLVLDREVVVTTI</sequence>
<dbReference type="PANTHER" id="PTHR45777">
    <property type="entry name" value="METHIONINE AMINOPEPTIDASE 2"/>
    <property type="match status" value="1"/>
</dbReference>
<keyword evidence="7 8" id="KW-0378">Hydrolase</keyword>
<evidence type="ECO:0000256" key="1">
    <source>
        <dbReference type="ARBA" id="ARBA00000294"/>
    </source>
</evidence>
<feature type="binding site" evidence="8">
    <location>
        <position position="156"/>
    </location>
    <ligand>
        <name>a divalent metal cation</name>
        <dbReference type="ChEBI" id="CHEBI:60240"/>
        <label>2</label>
        <note>catalytic</note>
    </ligand>
</feature>
<dbReference type="EMBL" id="DRYK01000078">
    <property type="protein sequence ID" value="HHP68309.1"/>
    <property type="molecule type" value="Genomic_DNA"/>
</dbReference>
<comment type="catalytic activity">
    <reaction evidence="1 8 9">
        <text>Release of N-terminal amino acids, preferentially methionine, from peptides and arylamides.</text>
        <dbReference type="EC" id="3.4.11.18"/>
    </reaction>
</comment>
<evidence type="ECO:0000256" key="4">
    <source>
        <dbReference type="ARBA" id="ARBA00022438"/>
    </source>
</evidence>
<dbReference type="PANTHER" id="PTHR45777:SF2">
    <property type="entry name" value="METHIONINE AMINOPEPTIDASE 2"/>
    <property type="match status" value="1"/>
</dbReference>
<evidence type="ECO:0000256" key="3">
    <source>
        <dbReference type="ARBA" id="ARBA00001954"/>
    </source>
</evidence>
<feature type="binding site" evidence="8">
    <location>
        <position position="96"/>
    </location>
    <ligand>
        <name>a divalent metal cation</name>
        <dbReference type="ChEBI" id="CHEBI:60240"/>
        <label>1</label>
    </ligand>
</feature>
<dbReference type="GO" id="GO:0005737">
    <property type="term" value="C:cytoplasm"/>
    <property type="evidence" value="ECO:0007669"/>
    <property type="project" value="TreeGrafter"/>
</dbReference>
<dbReference type="HAMAP" id="MF_01975">
    <property type="entry name" value="MetAP_2_arc"/>
    <property type="match status" value="1"/>
</dbReference>
<dbReference type="InterPro" id="IPR036390">
    <property type="entry name" value="WH_DNA-bd_sf"/>
</dbReference>
<name>A0A7J3Y0S5_9CREN</name>
<comment type="cofactor">
    <cofactor evidence="3">
        <name>Fe(2+)</name>
        <dbReference type="ChEBI" id="CHEBI:29033"/>
    </cofactor>
</comment>
<organism evidence="11">
    <name type="scientific">Thermogladius calderae</name>
    <dbReference type="NCBI Taxonomy" id="1200300"/>
    <lineage>
        <taxon>Archaea</taxon>
        <taxon>Thermoproteota</taxon>
        <taxon>Thermoprotei</taxon>
        <taxon>Desulfurococcales</taxon>
        <taxon>Desulfurococcaceae</taxon>
        <taxon>Thermogladius</taxon>
    </lineage>
</organism>
<dbReference type="GO" id="GO:0070006">
    <property type="term" value="F:metalloaminopeptidase activity"/>
    <property type="evidence" value="ECO:0007669"/>
    <property type="project" value="UniProtKB-UniRule"/>
</dbReference>
<comment type="subunit">
    <text evidence="8">Monomer.</text>
</comment>
<dbReference type="NCBIfam" id="TIGR00501">
    <property type="entry name" value="met_pdase_II"/>
    <property type="match status" value="1"/>
</dbReference>
<dbReference type="InterPro" id="IPR000994">
    <property type="entry name" value="Pept_M24"/>
</dbReference>
<keyword evidence="6 8" id="KW-0479">Metal-binding</keyword>
<accession>A0A7J3Y0S5</accession>
<evidence type="ECO:0000313" key="11">
    <source>
        <dbReference type="EMBL" id="HHP68309.1"/>
    </source>
</evidence>
<feature type="binding site" evidence="8">
    <location>
        <position position="281"/>
    </location>
    <ligand>
        <name>a divalent metal cation</name>
        <dbReference type="ChEBI" id="CHEBI:60240"/>
        <label>2</label>
        <note>catalytic</note>
    </ligand>
</feature>
<comment type="similarity">
    <text evidence="8">Belongs to the peptidase M24A family. Methionine aminopeptidase archaeal type 2 subfamily.</text>
</comment>
<dbReference type="GO" id="GO:0006508">
    <property type="term" value="P:proteolysis"/>
    <property type="evidence" value="ECO:0007669"/>
    <property type="project" value="UniProtKB-KW"/>
</dbReference>
<dbReference type="InterPro" id="IPR001714">
    <property type="entry name" value="Pept_M24_MAP"/>
</dbReference>
<dbReference type="Pfam" id="PF00557">
    <property type="entry name" value="Peptidase_M24"/>
    <property type="match status" value="1"/>
</dbReference>
<evidence type="ECO:0000256" key="9">
    <source>
        <dbReference type="RuleBase" id="RU003653"/>
    </source>
</evidence>
<keyword evidence="4 8" id="KW-0031">Aminopeptidase</keyword>
<evidence type="ECO:0000259" key="10">
    <source>
        <dbReference type="Pfam" id="PF00557"/>
    </source>
</evidence>
<evidence type="ECO:0000256" key="6">
    <source>
        <dbReference type="ARBA" id="ARBA00022723"/>
    </source>
</evidence>
<dbReference type="SUPFAM" id="SSF55920">
    <property type="entry name" value="Creatinase/aminopeptidase"/>
    <property type="match status" value="1"/>
</dbReference>
<feature type="binding site" evidence="8">
    <location>
        <position position="164"/>
    </location>
    <ligand>
        <name>substrate</name>
    </ligand>
</feature>
<dbReference type="AlphaFoldDB" id="A0A7J3Y0S5"/>
<dbReference type="InterPro" id="IPR036005">
    <property type="entry name" value="Creatinase/aminopeptidase-like"/>
</dbReference>
<dbReference type="InterPro" id="IPR002468">
    <property type="entry name" value="Pept_M24A_MAP2"/>
</dbReference>
<feature type="binding site" evidence="8">
    <location>
        <position position="96"/>
    </location>
    <ligand>
        <name>a divalent metal cation</name>
        <dbReference type="ChEBI" id="CHEBI:60240"/>
        <label>2</label>
        <note>catalytic</note>
    </ligand>
</feature>
<proteinExistence type="inferred from homology"/>
<feature type="binding site" evidence="8">
    <location>
        <position position="85"/>
    </location>
    <ligand>
        <name>a divalent metal cation</name>
        <dbReference type="ChEBI" id="CHEBI:60240"/>
        <label>1</label>
    </ligand>
</feature>
<feature type="binding site" evidence="8">
    <location>
        <position position="189"/>
    </location>
    <ligand>
        <name>a divalent metal cation</name>
        <dbReference type="ChEBI" id="CHEBI:60240"/>
        <label>2</label>
        <note>catalytic</note>
    </ligand>
</feature>
<evidence type="ECO:0000256" key="2">
    <source>
        <dbReference type="ARBA" id="ARBA00001936"/>
    </source>
</evidence>
<dbReference type="InterPro" id="IPR050247">
    <property type="entry name" value="Met_Aminopeptidase_Type2"/>
</dbReference>
<dbReference type="EC" id="3.4.11.18" evidence="8 9"/>
<protein>
    <recommendedName>
        <fullName evidence="8 9">Methionine aminopeptidase</fullName>
        <shortName evidence="8">MAP</shortName>
        <shortName evidence="8">MetAP</shortName>
        <ecNumber evidence="8 9">3.4.11.18</ecNumber>
    </recommendedName>
    <alternativeName>
        <fullName evidence="8">Peptidase M</fullName>
    </alternativeName>
</protein>
<keyword evidence="5 8" id="KW-0645">Protease</keyword>
<comment type="function">
    <text evidence="8 9">Removes the N-terminal methionine from nascent proteins. The N-terminal methionine is often cleaved when the second residue in the primary sequence is small and uncharged (Met-Ala-, Cys, Gly, Pro, Ser, Thr, or Val).</text>
</comment>
<evidence type="ECO:0000256" key="7">
    <source>
        <dbReference type="ARBA" id="ARBA00022801"/>
    </source>
</evidence>
<comment type="cofactor">
    <cofactor evidence="8">
        <name>Co(2+)</name>
        <dbReference type="ChEBI" id="CHEBI:48828"/>
    </cofactor>
    <cofactor evidence="8">
        <name>Zn(2+)</name>
        <dbReference type="ChEBI" id="CHEBI:29105"/>
    </cofactor>
    <cofactor evidence="8">
        <name>Mn(2+)</name>
        <dbReference type="ChEBI" id="CHEBI:29035"/>
    </cofactor>
    <cofactor evidence="8">
        <name>Fe(2+)</name>
        <dbReference type="ChEBI" id="CHEBI:29033"/>
    </cofactor>
    <text evidence="8">Binds 2 divalent metal cations per subunit. Has a high-affinity and a low affinity metal-binding site. The true nature of the physiological cofactor is under debate. The enzyme is active with cobalt, zinc, manganese or divalent iron ions. Most likely, methionine aminopeptidases function as mononuclear Fe(2+)-metalloproteases under physiological conditions, and the catalytically relevant metal-binding site has been assigned to the histidine-containing high-affinity site.</text>
</comment>
<evidence type="ECO:0000256" key="5">
    <source>
        <dbReference type="ARBA" id="ARBA00022670"/>
    </source>
</evidence>
<dbReference type="GO" id="GO:0004239">
    <property type="term" value="F:initiator methionyl aminopeptidase activity"/>
    <property type="evidence" value="ECO:0007669"/>
    <property type="project" value="UniProtKB-UniRule"/>
</dbReference>
<gene>
    <name evidence="8" type="primary">map</name>
    <name evidence="11" type="ORF">ENM60_05965</name>
</gene>
<reference evidence="11" key="1">
    <citation type="journal article" date="2020" name="mSystems">
        <title>Genome- and Community-Level Interaction Insights into Carbon Utilization and Element Cycling Functions of Hydrothermarchaeota in Hydrothermal Sediment.</title>
        <authorList>
            <person name="Zhou Z."/>
            <person name="Liu Y."/>
            <person name="Xu W."/>
            <person name="Pan J."/>
            <person name="Luo Z.H."/>
            <person name="Li M."/>
        </authorList>
    </citation>
    <scope>NUCLEOTIDE SEQUENCE [LARGE SCALE GENOMIC DNA]</scope>
    <source>
        <strain evidence="11">SpSt-110</strain>
    </source>
</reference>
<dbReference type="InterPro" id="IPR028595">
    <property type="entry name" value="MetAP_archaeal"/>
</dbReference>